<dbReference type="EMBL" id="JABBNI010000009">
    <property type="protein sequence ID" value="NMM62014.1"/>
    <property type="molecule type" value="Genomic_DNA"/>
</dbReference>
<feature type="compositionally biased region" description="Low complexity" evidence="1">
    <location>
        <begin position="111"/>
        <end position="133"/>
    </location>
</feature>
<evidence type="ECO:0000313" key="3">
    <source>
        <dbReference type="EMBL" id="NMM62014.1"/>
    </source>
</evidence>
<evidence type="ECO:0008006" key="5">
    <source>
        <dbReference type="Google" id="ProtNLM"/>
    </source>
</evidence>
<keyword evidence="4" id="KW-1185">Reference proteome</keyword>
<protein>
    <recommendedName>
        <fullName evidence="5">Lipoprotein</fullName>
    </recommendedName>
</protein>
<dbReference type="PROSITE" id="PS51257">
    <property type="entry name" value="PROKAR_LIPOPROTEIN"/>
    <property type="match status" value="1"/>
</dbReference>
<name>A0A7Y0EEF6_9CLOT</name>
<evidence type="ECO:0000313" key="4">
    <source>
        <dbReference type="Proteomes" id="UP000537131"/>
    </source>
</evidence>
<feature type="compositionally biased region" description="Low complexity" evidence="1">
    <location>
        <begin position="166"/>
        <end position="184"/>
    </location>
</feature>
<dbReference type="Proteomes" id="UP000537131">
    <property type="component" value="Unassembled WGS sequence"/>
</dbReference>
<feature type="signal peptide" evidence="2">
    <location>
        <begin position="1"/>
        <end position="25"/>
    </location>
</feature>
<feature type="compositionally biased region" description="Basic and acidic residues" evidence="1">
    <location>
        <begin position="55"/>
        <end position="64"/>
    </location>
</feature>
<feature type="region of interest" description="Disordered" evidence="1">
    <location>
        <begin position="29"/>
        <end position="64"/>
    </location>
</feature>
<evidence type="ECO:0000256" key="1">
    <source>
        <dbReference type="SAM" id="MobiDB-lite"/>
    </source>
</evidence>
<feature type="region of interest" description="Disordered" evidence="1">
    <location>
        <begin position="82"/>
        <end position="184"/>
    </location>
</feature>
<comment type="caution">
    <text evidence="3">The sequence shown here is derived from an EMBL/GenBank/DDBJ whole genome shotgun (WGS) entry which is preliminary data.</text>
</comment>
<accession>A0A7Y0EEF6</accession>
<reference evidence="3 4" key="2">
    <citation type="submission" date="2020-06" db="EMBL/GenBank/DDBJ databases">
        <title>Complete Genome Sequence of Clostridium muelleri sp. nov. P21T, an Acid-Alcohol Producing Acetogen Isolated from Old Hay.</title>
        <authorList>
            <person name="Duncan K.E."/>
            <person name="Tanner R.S."/>
        </authorList>
    </citation>
    <scope>NUCLEOTIDE SEQUENCE [LARGE SCALE GENOMIC DNA]</scope>
    <source>
        <strain evidence="3 4">P21</strain>
    </source>
</reference>
<sequence>MKKHNLFSKSIMGLIAISMSLSLLAGCQSKSTTSNSSSTTKQITTQASQSSSKKVSSDERKKQIQEGVKALVTAGTITQAQSDKIVEALTTMPSGNKDGENKQDSNKPDNKPNQQGGQQDNNQNSNQNKPGSPLSKLVSEGVITQTQADAVMEKIKGSMLQKDNGQTSQNNNTQTSQSSEKSSS</sequence>
<feature type="compositionally biased region" description="Basic and acidic residues" evidence="1">
    <location>
        <begin position="97"/>
        <end position="110"/>
    </location>
</feature>
<dbReference type="RefSeq" id="WP_169296613.1">
    <property type="nucleotide sequence ID" value="NZ_JABBNI010000009.1"/>
</dbReference>
<feature type="chain" id="PRO_5039172929" description="Lipoprotein" evidence="2">
    <location>
        <begin position="26"/>
        <end position="184"/>
    </location>
</feature>
<dbReference type="AlphaFoldDB" id="A0A7Y0EEF6"/>
<feature type="compositionally biased region" description="Low complexity" evidence="1">
    <location>
        <begin position="29"/>
        <end position="54"/>
    </location>
</feature>
<reference evidence="3 4" key="1">
    <citation type="submission" date="2020-04" db="EMBL/GenBank/DDBJ databases">
        <authorList>
            <person name="Doyle D.A."/>
        </authorList>
    </citation>
    <scope>NUCLEOTIDE SEQUENCE [LARGE SCALE GENOMIC DNA]</scope>
    <source>
        <strain evidence="3 4">P21</strain>
    </source>
</reference>
<organism evidence="3 4">
    <name type="scientific">Clostridium muellerianum</name>
    <dbReference type="NCBI Taxonomy" id="2716538"/>
    <lineage>
        <taxon>Bacteria</taxon>
        <taxon>Bacillati</taxon>
        <taxon>Bacillota</taxon>
        <taxon>Clostridia</taxon>
        <taxon>Eubacteriales</taxon>
        <taxon>Clostridiaceae</taxon>
        <taxon>Clostridium</taxon>
    </lineage>
</organism>
<keyword evidence="2" id="KW-0732">Signal</keyword>
<proteinExistence type="predicted"/>
<gene>
    <name evidence="3" type="ORF">HBE96_04775</name>
</gene>
<evidence type="ECO:0000256" key="2">
    <source>
        <dbReference type="SAM" id="SignalP"/>
    </source>
</evidence>